<dbReference type="AlphaFoldDB" id="A0AAW9DC32"/>
<evidence type="ECO:0000313" key="5">
    <source>
        <dbReference type="EMBL" id="MDX4069765.1"/>
    </source>
</evidence>
<reference evidence="5" key="1">
    <citation type="journal article" date="2023" name="Front. Microbiol.">
        <title>Genomic diversity and taxonomic marker for Arcobacter species.</title>
        <authorList>
            <person name="Zhou G."/>
            <person name="Gu Y."/>
            <person name="Wang H."/>
            <person name="Chen X."/>
            <person name="Zhang X."/>
            <person name="Shao Z."/>
            <person name="Yan X."/>
            <person name="Zhang J."/>
            <person name="Zhang M."/>
        </authorList>
    </citation>
    <scope>NUCLEOTIDE SEQUENCE</scope>
    <source>
        <strain evidence="5">BJSY19SF1-2</strain>
    </source>
</reference>
<dbReference type="Proteomes" id="UP001283691">
    <property type="component" value="Unassembled WGS sequence"/>
</dbReference>
<keyword evidence="1" id="KW-0229">DNA integration</keyword>
<gene>
    <name evidence="5" type="ORF">Q6A80_08530</name>
</gene>
<dbReference type="PROSITE" id="PS51900">
    <property type="entry name" value="CB"/>
    <property type="match status" value="1"/>
</dbReference>
<accession>A0AAW9DC32</accession>
<evidence type="ECO:0000256" key="1">
    <source>
        <dbReference type="ARBA" id="ARBA00022908"/>
    </source>
</evidence>
<dbReference type="SUPFAM" id="SSF56349">
    <property type="entry name" value="DNA breaking-rejoining enzymes"/>
    <property type="match status" value="1"/>
</dbReference>
<keyword evidence="3" id="KW-0238">DNA-binding</keyword>
<dbReference type="InterPro" id="IPR044068">
    <property type="entry name" value="CB"/>
</dbReference>
<dbReference type="RefSeq" id="WP_319048337.1">
    <property type="nucleotide sequence ID" value="NZ_JAUQUR010000005.1"/>
</dbReference>
<sequence length="475" mass="56738">MTVSEMVDIILNDFYNKSIIEYSEHEKIRHSKNTVTKKSGIYEGSTKKALLHHLKKFNKIDEKRDFKEVKEYVEKEIIPISMLKKEHLTEFRTMEQFYWDMFKLYGNILNFDLDTLSSYSVEEAIKKNKKPKQKIVNNYYGTAKEDKKEVVEDSFDVMVDKYLAHLKDKKKLSLNTLNDYRPSYELIKETFPSKKIRELETEDLQFLEDIIKYMPSNRNKLAETRDLSIFEQVKLMKKVIEDRNNNRNIDKYEKLNPISERTQNKHYEQISNFIEYCSKIYKFDSPLDGIVLCRYRVKSSASTERLLLNDEEIKDIFDNFDYLNNNLYKTLKSDPLKVYGILLIMYLGIRPIEAGQLMVNDLQETKDAEGKTIYYLSVSDENSSDNKFFNETKSQKTDNARRKLPLTDLFIKDFRFLEFVEKRKKDKHNFIFIDDENESTIINEIKNTVRRCEDTFNRYLKNLILEILIEKLFIL</sequence>
<dbReference type="InterPro" id="IPR013762">
    <property type="entry name" value="Integrase-like_cat_sf"/>
</dbReference>
<evidence type="ECO:0000256" key="2">
    <source>
        <dbReference type="ARBA" id="ARBA00023172"/>
    </source>
</evidence>
<reference evidence="5" key="2">
    <citation type="submission" date="2023-07" db="EMBL/GenBank/DDBJ databases">
        <authorList>
            <person name="Zhang M."/>
            <person name="Zhou G."/>
        </authorList>
    </citation>
    <scope>NUCLEOTIDE SEQUENCE</scope>
    <source>
        <strain evidence="5">BJSY19SF1-2</strain>
    </source>
</reference>
<protein>
    <recommendedName>
        <fullName evidence="4">Core-binding (CB) domain-containing protein</fullName>
    </recommendedName>
</protein>
<evidence type="ECO:0000313" key="6">
    <source>
        <dbReference type="Proteomes" id="UP001283691"/>
    </source>
</evidence>
<name>A0AAW9DC32_9BACT</name>
<organism evidence="5 6">
    <name type="scientific">Aliarcobacter skirrowii</name>
    <dbReference type="NCBI Taxonomy" id="28200"/>
    <lineage>
        <taxon>Bacteria</taxon>
        <taxon>Pseudomonadati</taxon>
        <taxon>Campylobacterota</taxon>
        <taxon>Epsilonproteobacteria</taxon>
        <taxon>Campylobacterales</taxon>
        <taxon>Arcobacteraceae</taxon>
        <taxon>Aliarcobacter</taxon>
    </lineage>
</organism>
<dbReference type="Gene3D" id="1.10.443.10">
    <property type="entry name" value="Intergrase catalytic core"/>
    <property type="match status" value="1"/>
</dbReference>
<dbReference type="GO" id="GO:0003677">
    <property type="term" value="F:DNA binding"/>
    <property type="evidence" value="ECO:0007669"/>
    <property type="project" value="UniProtKB-UniRule"/>
</dbReference>
<dbReference type="EMBL" id="JAUQUR010000005">
    <property type="protein sequence ID" value="MDX4069765.1"/>
    <property type="molecule type" value="Genomic_DNA"/>
</dbReference>
<keyword evidence="2" id="KW-0233">DNA recombination</keyword>
<comment type="caution">
    <text evidence="5">The sequence shown here is derived from an EMBL/GenBank/DDBJ whole genome shotgun (WGS) entry which is preliminary data.</text>
</comment>
<dbReference type="GO" id="GO:0015074">
    <property type="term" value="P:DNA integration"/>
    <property type="evidence" value="ECO:0007669"/>
    <property type="project" value="UniProtKB-KW"/>
</dbReference>
<dbReference type="GO" id="GO:0006310">
    <property type="term" value="P:DNA recombination"/>
    <property type="evidence" value="ECO:0007669"/>
    <property type="project" value="UniProtKB-KW"/>
</dbReference>
<evidence type="ECO:0000259" key="4">
    <source>
        <dbReference type="PROSITE" id="PS51900"/>
    </source>
</evidence>
<proteinExistence type="predicted"/>
<dbReference type="InterPro" id="IPR011010">
    <property type="entry name" value="DNA_brk_join_enz"/>
</dbReference>
<evidence type="ECO:0000256" key="3">
    <source>
        <dbReference type="PROSITE-ProRule" id="PRU01248"/>
    </source>
</evidence>
<feature type="domain" description="Core-binding (CB)" evidence="4">
    <location>
        <begin position="153"/>
        <end position="278"/>
    </location>
</feature>